<dbReference type="Proteomes" id="UP001498476">
    <property type="component" value="Unassembled WGS sequence"/>
</dbReference>
<comment type="caution">
    <text evidence="1">The sequence shown here is derived from an EMBL/GenBank/DDBJ whole genome shotgun (WGS) entry which is preliminary data.</text>
</comment>
<evidence type="ECO:0000313" key="1">
    <source>
        <dbReference type="EMBL" id="KAK7403849.1"/>
    </source>
</evidence>
<dbReference type="EMBL" id="JAZAVJ010000225">
    <property type="protein sequence ID" value="KAK7403849.1"/>
    <property type="molecule type" value="Genomic_DNA"/>
</dbReference>
<accession>A0ABR1GQ00</accession>
<keyword evidence="2" id="KW-1185">Reference proteome</keyword>
<protein>
    <submittedName>
        <fullName evidence="1">Uncharacterized protein</fullName>
    </submittedName>
</protein>
<gene>
    <name evidence="1" type="ORF">QQX98_010353</name>
</gene>
<name>A0ABR1GQ00_9HYPO</name>
<reference evidence="1 2" key="1">
    <citation type="journal article" date="2025" name="Microbiol. Resour. Announc.">
        <title>Draft genome sequences for Neonectria magnoliae and Neonectria punicea, canker pathogens of Liriodendron tulipifera and Acer saccharum in West Virginia.</title>
        <authorList>
            <person name="Petronek H.M."/>
            <person name="Kasson M.T."/>
            <person name="Metheny A.M."/>
            <person name="Stauder C.M."/>
            <person name="Lovett B."/>
            <person name="Lynch S.C."/>
            <person name="Garnas J.R."/>
            <person name="Kasson L.R."/>
            <person name="Stajich J.E."/>
        </authorList>
    </citation>
    <scope>NUCLEOTIDE SEQUENCE [LARGE SCALE GENOMIC DNA]</scope>
    <source>
        <strain evidence="1 2">NRRL 64653</strain>
    </source>
</reference>
<evidence type="ECO:0000313" key="2">
    <source>
        <dbReference type="Proteomes" id="UP001498476"/>
    </source>
</evidence>
<proteinExistence type="predicted"/>
<organism evidence="1 2">
    <name type="scientific">Neonectria punicea</name>
    <dbReference type="NCBI Taxonomy" id="979145"/>
    <lineage>
        <taxon>Eukaryota</taxon>
        <taxon>Fungi</taxon>
        <taxon>Dikarya</taxon>
        <taxon>Ascomycota</taxon>
        <taxon>Pezizomycotina</taxon>
        <taxon>Sordariomycetes</taxon>
        <taxon>Hypocreomycetidae</taxon>
        <taxon>Hypocreales</taxon>
        <taxon>Nectriaceae</taxon>
        <taxon>Neonectria</taxon>
    </lineage>
</organism>
<sequence>MALRPIFAATHPRACSTAFERVFMTRRDILESIHEPFGDAFYFGPEFLSDRFRDDAATREASGYAQKTYKDILDSIMGAGNEVRH</sequence>